<keyword evidence="5" id="KW-1185">Reference proteome</keyword>
<evidence type="ECO:0000256" key="1">
    <source>
        <dbReference type="SAM" id="MobiDB-lite"/>
    </source>
</evidence>
<comment type="caution">
    <text evidence="4">The sequence shown here is derived from an EMBL/GenBank/DDBJ whole genome shotgun (WGS) entry which is preliminary data.</text>
</comment>
<dbReference type="EMBL" id="JAVDXO010000010">
    <property type="protein sequence ID" value="MDR7308288.1"/>
    <property type="molecule type" value="Genomic_DNA"/>
</dbReference>
<feature type="chain" id="PRO_5045724746" description="DUF5666 domain-containing protein" evidence="2">
    <location>
        <begin position="27"/>
        <end position="400"/>
    </location>
</feature>
<evidence type="ECO:0000259" key="3">
    <source>
        <dbReference type="Pfam" id="PF18914"/>
    </source>
</evidence>
<feature type="domain" description="DUF5666" evidence="3">
    <location>
        <begin position="76"/>
        <end position="134"/>
    </location>
</feature>
<protein>
    <recommendedName>
        <fullName evidence="3">DUF5666 domain-containing protein</fullName>
    </recommendedName>
</protein>
<accession>A0ABU1ZS33</accession>
<dbReference type="RefSeq" id="WP_310345377.1">
    <property type="nucleotide sequence ID" value="NZ_JAVDXO010000010.1"/>
</dbReference>
<feature type="compositionally biased region" description="Low complexity" evidence="1">
    <location>
        <begin position="385"/>
        <end position="400"/>
    </location>
</feature>
<evidence type="ECO:0000313" key="5">
    <source>
        <dbReference type="Proteomes" id="UP001268089"/>
    </source>
</evidence>
<name>A0ABU1ZS33_9BURK</name>
<dbReference type="InterPro" id="IPR043724">
    <property type="entry name" value="DUF5666"/>
</dbReference>
<evidence type="ECO:0000256" key="2">
    <source>
        <dbReference type="SAM" id="SignalP"/>
    </source>
</evidence>
<dbReference type="Proteomes" id="UP001268089">
    <property type="component" value="Unassembled WGS sequence"/>
</dbReference>
<sequence>MRRTLNLLLRDMLLAAVCMLALPGLAANVCGHGDSLLNPQAIAPGLGGTGNLAIRPGIGGTGNLALEPGIGGTGIVGVITGFASICVNGVEVHYDDATPISDNGIAIRAGVLEVGQLVVVQALGNGDELQARRVALLHLAEGPVDEVDMVRGELRILGQTAHWSARPDQWASMRPGAWVRVSGYRLGNGELLTTHLQPASAQAQVQLTGVAEVRGGNIRIGTAVISTSALGFWEVLRTWWAAAGGKELHVQGEWNGERILANNVRIQPTRALLGTMGRVVLEGYARNAGNDHIDLGQGAIALGGTVSAAQREALLRDPEQRIRVFGSVDASGHWIAERIEIRDTPAAHVGRASGPATGGPGDPRNGTAPSPGSMPEPMGTTETAKSPGEPSGSSGKPRAK</sequence>
<organism evidence="4 5">
    <name type="scientific">Rhodoferax saidenbachensis</name>
    <dbReference type="NCBI Taxonomy" id="1484693"/>
    <lineage>
        <taxon>Bacteria</taxon>
        <taxon>Pseudomonadati</taxon>
        <taxon>Pseudomonadota</taxon>
        <taxon>Betaproteobacteria</taxon>
        <taxon>Burkholderiales</taxon>
        <taxon>Comamonadaceae</taxon>
        <taxon>Rhodoferax</taxon>
    </lineage>
</organism>
<feature type="domain" description="DUF5666" evidence="3">
    <location>
        <begin position="141"/>
        <end position="194"/>
    </location>
</feature>
<gene>
    <name evidence="4" type="ORF">J2X15_003597</name>
</gene>
<dbReference type="Pfam" id="PF18914">
    <property type="entry name" value="DUF5666"/>
    <property type="match status" value="2"/>
</dbReference>
<keyword evidence="2" id="KW-0732">Signal</keyword>
<feature type="signal peptide" evidence="2">
    <location>
        <begin position="1"/>
        <end position="26"/>
    </location>
</feature>
<reference evidence="4 5" key="1">
    <citation type="submission" date="2023-07" db="EMBL/GenBank/DDBJ databases">
        <title>Sorghum-associated microbial communities from plants grown in Nebraska, USA.</title>
        <authorList>
            <person name="Schachtman D."/>
        </authorList>
    </citation>
    <scope>NUCLEOTIDE SEQUENCE [LARGE SCALE GENOMIC DNA]</scope>
    <source>
        <strain evidence="4 5">BE308</strain>
    </source>
</reference>
<feature type="region of interest" description="Disordered" evidence="1">
    <location>
        <begin position="345"/>
        <end position="400"/>
    </location>
</feature>
<evidence type="ECO:0000313" key="4">
    <source>
        <dbReference type="EMBL" id="MDR7308288.1"/>
    </source>
</evidence>
<proteinExistence type="predicted"/>